<accession>A0A7W5V2U9</accession>
<keyword evidence="1" id="KW-0812">Transmembrane</keyword>
<feature type="transmembrane region" description="Helical" evidence="1">
    <location>
        <begin position="40"/>
        <end position="63"/>
    </location>
</feature>
<evidence type="ECO:0000313" key="2">
    <source>
        <dbReference type="EMBL" id="MBB3726515.1"/>
    </source>
</evidence>
<dbReference type="AlphaFoldDB" id="A0A7W5V2U9"/>
<keyword evidence="3" id="KW-1185">Reference proteome</keyword>
<keyword evidence="1" id="KW-1133">Transmembrane helix</keyword>
<organism evidence="2 3">
    <name type="scientific">Nonomuraea dietziae</name>
    <dbReference type="NCBI Taxonomy" id="65515"/>
    <lineage>
        <taxon>Bacteria</taxon>
        <taxon>Bacillati</taxon>
        <taxon>Actinomycetota</taxon>
        <taxon>Actinomycetes</taxon>
        <taxon>Streptosporangiales</taxon>
        <taxon>Streptosporangiaceae</taxon>
        <taxon>Nonomuraea</taxon>
    </lineage>
</organism>
<comment type="caution">
    <text evidence="2">The sequence shown here is derived from an EMBL/GenBank/DDBJ whole genome shotgun (WGS) entry which is preliminary data.</text>
</comment>
<dbReference type="EMBL" id="JACIBV010000001">
    <property type="protein sequence ID" value="MBB3726515.1"/>
    <property type="molecule type" value="Genomic_DNA"/>
</dbReference>
<gene>
    <name evidence="2" type="ORF">FHR33_002375</name>
</gene>
<dbReference type="Proteomes" id="UP000579945">
    <property type="component" value="Unassembled WGS sequence"/>
</dbReference>
<proteinExistence type="predicted"/>
<evidence type="ECO:0000313" key="3">
    <source>
        <dbReference type="Proteomes" id="UP000579945"/>
    </source>
</evidence>
<protein>
    <submittedName>
        <fullName evidence="2">Uncharacterized protein</fullName>
    </submittedName>
</protein>
<reference evidence="2 3" key="1">
    <citation type="submission" date="2020-08" db="EMBL/GenBank/DDBJ databases">
        <title>Sequencing the genomes of 1000 actinobacteria strains.</title>
        <authorList>
            <person name="Klenk H.-P."/>
        </authorList>
    </citation>
    <scope>NUCLEOTIDE SEQUENCE [LARGE SCALE GENOMIC DNA]</scope>
    <source>
        <strain evidence="2 3">DSM 44320</strain>
    </source>
</reference>
<name>A0A7W5V2U9_9ACTN</name>
<keyword evidence="1" id="KW-0472">Membrane</keyword>
<dbReference type="RefSeq" id="WP_183645990.1">
    <property type="nucleotide sequence ID" value="NZ_JACIBV010000001.1"/>
</dbReference>
<dbReference type="GeneID" id="95388873"/>
<evidence type="ECO:0000256" key="1">
    <source>
        <dbReference type="SAM" id="Phobius"/>
    </source>
</evidence>
<sequence>MNDLEERLRAALDARAQTYETSPTAWLRVQERRRGPLRRWGVVLVALPVALVALLVPVLLGGFQGGQVMTGPPPKPTPVGQALVIDNPAENRPMRLWLARDHEGALVFCRAVQYAGGASSDGCGSTFVNRESEAAWLEGSTESVPPREKVLAYGAARANVAKVTAVTKNGKRLDGALYRPSGAPLQIWTVAYPSTERIGRYEFAAADGAVLAREEPRAMLPASDQGEPAGPAVEMKGMSVRPYLTPDRTLIWTRGGREVGLNFVRAKDLMTDMGGRRYPVELRVNGDRWFGIARAGAAKVTLTRRGGASLEATVRTDPWKVGVSLFAGELPGSGDPYLEGFELVGHDASGKVLWREDHPADKPAWDPHPPIGEVVTLGEAKVWFSKVTLADGRTWDGLCRSMPGKKTTCNAFEPVATHYARRLPDLGTIAIGVAGTGITQVTAQKSETKGTIHAPAGAPLKIWTVPYPGGTETFDLRDARGELGMAIGGEPPSGCSVSPPVGRAATLAGGVTVTHQDGCLIMWRDGRQFTVEMRDFEDATYTYGDEIFTGIAIKGTARVEMVYDDGSRLVAAGTTPDPWGLGLVLFSTPAKKAEGGALVIGYDAAGKELWRLD</sequence>